<protein>
    <recommendedName>
        <fullName evidence="3">Tc1-like transposase DDE domain-containing protein</fullName>
    </recommendedName>
</protein>
<dbReference type="Gene3D" id="3.30.420.10">
    <property type="entry name" value="Ribonuclease H-like superfamily/Ribonuclease H"/>
    <property type="match status" value="1"/>
</dbReference>
<dbReference type="AlphaFoldDB" id="A0AA38HRM2"/>
<organism evidence="1 2">
    <name type="scientific">Zophobas morio</name>
    <dbReference type="NCBI Taxonomy" id="2755281"/>
    <lineage>
        <taxon>Eukaryota</taxon>
        <taxon>Metazoa</taxon>
        <taxon>Ecdysozoa</taxon>
        <taxon>Arthropoda</taxon>
        <taxon>Hexapoda</taxon>
        <taxon>Insecta</taxon>
        <taxon>Pterygota</taxon>
        <taxon>Neoptera</taxon>
        <taxon>Endopterygota</taxon>
        <taxon>Coleoptera</taxon>
        <taxon>Polyphaga</taxon>
        <taxon>Cucujiformia</taxon>
        <taxon>Tenebrionidae</taxon>
        <taxon>Zophobas</taxon>
    </lineage>
</organism>
<dbReference type="Proteomes" id="UP001168821">
    <property type="component" value="Unassembled WGS sequence"/>
</dbReference>
<proteinExistence type="predicted"/>
<dbReference type="PANTHER" id="PTHR33939">
    <property type="entry name" value="PROTEIN CBG22215"/>
    <property type="match status" value="1"/>
</dbReference>
<dbReference type="PANTHER" id="PTHR33939:SF1">
    <property type="entry name" value="DUF4371 DOMAIN-CONTAINING PROTEIN"/>
    <property type="match status" value="1"/>
</dbReference>
<dbReference type="InterPro" id="IPR036397">
    <property type="entry name" value="RNaseH_sf"/>
</dbReference>
<sequence length="232" mass="27443">MGYKHNEVNGRKILCEQKHVVAAKITFLRTYLQFLNSCENLTFVYLDETWIYQNGSSIRRWVHDTDLKSNPTKIKSEGSRFTILHAGCSTGFLDGCNNFLNSKNNDRDYHKTMDGTIFQNWVVNQLIPALAKLNQKCVVVSDNAPYHSVQLDKPATFSSKKCEMQEWLFKHSFEFDKKFSKKQLWDLIKPFRNNRKKRYLIDETLKESGHEVLRLPPYHCRYNPVEMAWRFY</sequence>
<dbReference type="EMBL" id="JALNTZ010000008">
    <property type="protein sequence ID" value="KAJ3642685.1"/>
    <property type="molecule type" value="Genomic_DNA"/>
</dbReference>
<gene>
    <name evidence="1" type="ORF">Zmor_025446</name>
</gene>
<reference evidence="1" key="1">
    <citation type="journal article" date="2023" name="G3 (Bethesda)">
        <title>Whole genome assemblies of Zophobas morio and Tenebrio molitor.</title>
        <authorList>
            <person name="Kaur S."/>
            <person name="Stinson S.A."/>
            <person name="diCenzo G.C."/>
        </authorList>
    </citation>
    <scope>NUCLEOTIDE SEQUENCE</scope>
    <source>
        <strain evidence="1">QUZm001</strain>
    </source>
</reference>
<keyword evidence="2" id="KW-1185">Reference proteome</keyword>
<dbReference type="GO" id="GO:0003676">
    <property type="term" value="F:nucleic acid binding"/>
    <property type="evidence" value="ECO:0007669"/>
    <property type="project" value="InterPro"/>
</dbReference>
<name>A0AA38HRM2_9CUCU</name>
<accession>A0AA38HRM2</accession>
<comment type="caution">
    <text evidence="1">The sequence shown here is derived from an EMBL/GenBank/DDBJ whole genome shotgun (WGS) entry which is preliminary data.</text>
</comment>
<evidence type="ECO:0008006" key="3">
    <source>
        <dbReference type="Google" id="ProtNLM"/>
    </source>
</evidence>
<evidence type="ECO:0000313" key="2">
    <source>
        <dbReference type="Proteomes" id="UP001168821"/>
    </source>
</evidence>
<evidence type="ECO:0000313" key="1">
    <source>
        <dbReference type="EMBL" id="KAJ3642685.1"/>
    </source>
</evidence>